<dbReference type="AlphaFoldDB" id="A0AAV7W4Q9"/>
<sequence>MLDPSRPAPPGKATEIQPPASVVQKPQPWATKLCSVVGCFTQARYPHPRIRAPGRYPSPLLVRTPPIRVSSRLAPLAPGSPLHRHPPNHATPAPDRAQLSSHQ</sequence>
<gene>
    <name evidence="2" type="ORF">NDU88_004332</name>
</gene>
<dbReference type="Proteomes" id="UP001066276">
    <property type="component" value="Chromosome 1_2"/>
</dbReference>
<dbReference type="EMBL" id="JANPWB010000002">
    <property type="protein sequence ID" value="KAJ1208953.1"/>
    <property type="molecule type" value="Genomic_DNA"/>
</dbReference>
<name>A0AAV7W4Q9_PLEWA</name>
<feature type="compositionally biased region" description="Pro residues" evidence="1">
    <location>
        <begin position="1"/>
        <end position="10"/>
    </location>
</feature>
<evidence type="ECO:0000256" key="1">
    <source>
        <dbReference type="SAM" id="MobiDB-lite"/>
    </source>
</evidence>
<keyword evidence="3" id="KW-1185">Reference proteome</keyword>
<evidence type="ECO:0000313" key="3">
    <source>
        <dbReference type="Proteomes" id="UP001066276"/>
    </source>
</evidence>
<feature type="region of interest" description="Disordered" evidence="1">
    <location>
        <begin position="71"/>
        <end position="103"/>
    </location>
</feature>
<reference evidence="2" key="1">
    <citation type="journal article" date="2022" name="bioRxiv">
        <title>Sequencing and chromosome-scale assembly of the giantPleurodeles waltlgenome.</title>
        <authorList>
            <person name="Brown T."/>
            <person name="Elewa A."/>
            <person name="Iarovenko S."/>
            <person name="Subramanian E."/>
            <person name="Araus A.J."/>
            <person name="Petzold A."/>
            <person name="Susuki M."/>
            <person name="Suzuki K.-i.T."/>
            <person name="Hayashi T."/>
            <person name="Toyoda A."/>
            <person name="Oliveira C."/>
            <person name="Osipova E."/>
            <person name="Leigh N.D."/>
            <person name="Simon A."/>
            <person name="Yun M.H."/>
        </authorList>
    </citation>
    <scope>NUCLEOTIDE SEQUENCE</scope>
    <source>
        <strain evidence="2">20211129_DDA</strain>
        <tissue evidence="2">Liver</tissue>
    </source>
</reference>
<proteinExistence type="predicted"/>
<feature type="region of interest" description="Disordered" evidence="1">
    <location>
        <begin position="1"/>
        <end position="24"/>
    </location>
</feature>
<comment type="caution">
    <text evidence="2">The sequence shown here is derived from an EMBL/GenBank/DDBJ whole genome shotgun (WGS) entry which is preliminary data.</text>
</comment>
<organism evidence="2 3">
    <name type="scientific">Pleurodeles waltl</name>
    <name type="common">Iberian ribbed newt</name>
    <dbReference type="NCBI Taxonomy" id="8319"/>
    <lineage>
        <taxon>Eukaryota</taxon>
        <taxon>Metazoa</taxon>
        <taxon>Chordata</taxon>
        <taxon>Craniata</taxon>
        <taxon>Vertebrata</taxon>
        <taxon>Euteleostomi</taxon>
        <taxon>Amphibia</taxon>
        <taxon>Batrachia</taxon>
        <taxon>Caudata</taxon>
        <taxon>Salamandroidea</taxon>
        <taxon>Salamandridae</taxon>
        <taxon>Pleurodelinae</taxon>
        <taxon>Pleurodeles</taxon>
    </lineage>
</organism>
<protein>
    <submittedName>
        <fullName evidence="2">Uncharacterized protein</fullName>
    </submittedName>
</protein>
<evidence type="ECO:0000313" key="2">
    <source>
        <dbReference type="EMBL" id="KAJ1208953.1"/>
    </source>
</evidence>
<accession>A0AAV7W4Q9</accession>